<dbReference type="Pfam" id="PF13306">
    <property type="entry name" value="LRR_5"/>
    <property type="match status" value="2"/>
</dbReference>
<proteinExistence type="predicted"/>
<reference evidence="1" key="1">
    <citation type="submission" date="2015-07" db="EMBL/GenBank/DDBJ databases">
        <title>Adaptation to a free-living lifestyle via gene acquisitions in the diplomonad Trepomonas sp. PC1.</title>
        <authorList>
            <person name="Xu F."/>
            <person name="Jerlstrom-Hultqvist J."/>
            <person name="Kolisko M."/>
            <person name="Simpson A.G.B."/>
            <person name="Roger A.J."/>
            <person name="Svard S.G."/>
            <person name="Andersson J.O."/>
        </authorList>
    </citation>
    <scope>NUCLEOTIDE SEQUENCE</scope>
    <source>
        <strain evidence="1">PC1</strain>
    </source>
</reference>
<dbReference type="InterPro" id="IPR053139">
    <property type="entry name" value="Surface_bspA-like"/>
</dbReference>
<name>A0A146K8P3_9EUKA</name>
<accession>A0A146K8P3</accession>
<dbReference type="SUPFAM" id="SSF52058">
    <property type="entry name" value="L domain-like"/>
    <property type="match status" value="1"/>
</dbReference>
<dbReference type="Gene3D" id="3.80.10.10">
    <property type="entry name" value="Ribonuclease Inhibitor"/>
    <property type="match status" value="2"/>
</dbReference>
<organism evidence="1">
    <name type="scientific">Trepomonas sp. PC1</name>
    <dbReference type="NCBI Taxonomy" id="1076344"/>
    <lineage>
        <taxon>Eukaryota</taxon>
        <taxon>Metamonada</taxon>
        <taxon>Diplomonadida</taxon>
        <taxon>Hexamitidae</taxon>
        <taxon>Hexamitinae</taxon>
        <taxon>Trepomonas</taxon>
    </lineage>
</organism>
<feature type="non-terminal residue" evidence="1">
    <location>
        <position position="1"/>
    </location>
</feature>
<dbReference type="PANTHER" id="PTHR45661">
    <property type="entry name" value="SURFACE ANTIGEN"/>
    <property type="match status" value="1"/>
</dbReference>
<dbReference type="EMBL" id="GDID01003639">
    <property type="protein sequence ID" value="JAP92967.1"/>
    <property type="molecule type" value="Transcribed_RNA"/>
</dbReference>
<gene>
    <name evidence="1" type="ORF">TPC1_14916</name>
</gene>
<evidence type="ECO:0000313" key="1">
    <source>
        <dbReference type="EMBL" id="JAP92967.1"/>
    </source>
</evidence>
<dbReference type="PANTHER" id="PTHR45661:SF3">
    <property type="entry name" value="IG-LIKE DOMAIN-CONTAINING PROTEIN"/>
    <property type="match status" value="1"/>
</dbReference>
<sequence>KNFETEELYLCDSVQDITQIEDINDSQILQNQLELSLDLSTNKILIKLNPEDASDNIQQDYIVISAQYQKISPFSFNNEMYLLQYESISAVVAQNVIIIGESAFSSLTLLQSVKIPNCTTIHEKAFSNCVSLQQIVGNVQHVKSYAFSGCKELKWFSFKKIISLEQGSFFQCGFRFISVRIAEIPCYCFAENEFLKFAEVFSPNISQTAFCKCKCLNYNTVPDIVLQTSLFDQQKIYSVNKNVPELQFGHLLQIVDLPFVEVLPRYAFSNCINLRFVNCHLLKQVCTFAFFQCNQLKKLYSKQQFYMEENAFYQCQRVEFVKYRIEDEIFELKSLKLKFRTHKTCLIREIAQKQRVKCQQKIKYIKNLKKVLYG</sequence>
<dbReference type="InterPro" id="IPR032675">
    <property type="entry name" value="LRR_dom_sf"/>
</dbReference>
<protein>
    <submittedName>
        <fullName evidence="1">Leucine rich repeats-containing protein</fullName>
    </submittedName>
</protein>
<dbReference type="InterPro" id="IPR026906">
    <property type="entry name" value="LRR_5"/>
</dbReference>
<dbReference type="AlphaFoldDB" id="A0A146K8P3"/>